<dbReference type="Pfam" id="PF01541">
    <property type="entry name" value="GIY-YIG"/>
    <property type="match status" value="1"/>
</dbReference>
<evidence type="ECO:0000256" key="1">
    <source>
        <dbReference type="ARBA" id="ARBA00007435"/>
    </source>
</evidence>
<dbReference type="EMBL" id="PFCI01000029">
    <property type="protein sequence ID" value="PIR71975.1"/>
    <property type="molecule type" value="Genomic_DNA"/>
</dbReference>
<dbReference type="InterPro" id="IPR000305">
    <property type="entry name" value="GIY-YIG_endonuc"/>
</dbReference>
<dbReference type="PANTHER" id="PTHR34477:SF1">
    <property type="entry name" value="UPF0213 PROTEIN YHBQ"/>
    <property type="match status" value="1"/>
</dbReference>
<evidence type="ECO:0000259" key="2">
    <source>
        <dbReference type="PROSITE" id="PS50164"/>
    </source>
</evidence>
<evidence type="ECO:0000313" key="4">
    <source>
        <dbReference type="Proteomes" id="UP000237006"/>
    </source>
</evidence>
<dbReference type="PANTHER" id="PTHR34477">
    <property type="entry name" value="UPF0213 PROTEIN YHBQ"/>
    <property type="match status" value="1"/>
</dbReference>
<dbReference type="SUPFAM" id="SSF82771">
    <property type="entry name" value="GIY-YIG endonuclease"/>
    <property type="match status" value="1"/>
</dbReference>
<dbReference type="Gene3D" id="3.40.1440.10">
    <property type="entry name" value="GIY-YIG endonuclease"/>
    <property type="match status" value="1"/>
</dbReference>
<proteinExistence type="inferred from homology"/>
<dbReference type="InterPro" id="IPR050190">
    <property type="entry name" value="UPF0213_domain"/>
</dbReference>
<gene>
    <name evidence="3" type="ORF">COU41_01275</name>
</gene>
<organism evidence="3 4">
    <name type="scientific">Candidatus Nealsonbacteria bacterium CG10_big_fil_rev_8_21_14_0_10_36_228</name>
    <dbReference type="NCBI Taxonomy" id="1974708"/>
    <lineage>
        <taxon>Bacteria</taxon>
        <taxon>Candidatus Nealsoniibacteriota</taxon>
    </lineage>
</organism>
<reference evidence="4" key="1">
    <citation type="submission" date="2017-09" db="EMBL/GenBank/DDBJ databases">
        <title>Depth-based differentiation of microbial function through sediment-hosted aquifers and enrichment of novel symbionts in the deep terrestrial subsurface.</title>
        <authorList>
            <person name="Probst A.J."/>
            <person name="Ladd B."/>
            <person name="Jarett J.K."/>
            <person name="Geller-Mcgrath D.E."/>
            <person name="Sieber C.M.K."/>
            <person name="Emerson J.B."/>
            <person name="Anantharaman K."/>
            <person name="Thomas B.C."/>
            <person name="Malmstrom R."/>
            <person name="Stieglmeier M."/>
            <person name="Klingl A."/>
            <person name="Woyke T."/>
            <person name="Ryan C.M."/>
            <person name="Banfield J.F."/>
        </authorList>
    </citation>
    <scope>NUCLEOTIDE SEQUENCE [LARGE SCALE GENOMIC DNA]</scope>
</reference>
<accession>A0A2H0TK27</accession>
<dbReference type="PROSITE" id="PS50164">
    <property type="entry name" value="GIY_YIG"/>
    <property type="match status" value="1"/>
</dbReference>
<protein>
    <recommendedName>
        <fullName evidence="2">GIY-YIG domain-containing protein</fullName>
    </recommendedName>
</protein>
<feature type="domain" description="GIY-YIG" evidence="2">
    <location>
        <begin position="1"/>
        <end position="74"/>
    </location>
</feature>
<evidence type="ECO:0000313" key="3">
    <source>
        <dbReference type="EMBL" id="PIR71975.1"/>
    </source>
</evidence>
<dbReference type="Proteomes" id="UP000237006">
    <property type="component" value="Unassembled WGS sequence"/>
</dbReference>
<sequence length="83" mass="10122">MYFIYILENTKCKLYIGFTTDLRERFKRHNNGEVKSTKPYRPWKLIFYEAYISKKDAMRREEYLKTAKGRTTIKTMLKETLVI</sequence>
<dbReference type="AlphaFoldDB" id="A0A2H0TK27"/>
<name>A0A2H0TK27_9BACT</name>
<dbReference type="CDD" id="cd10449">
    <property type="entry name" value="GIY-YIG_SLX1_like"/>
    <property type="match status" value="1"/>
</dbReference>
<comment type="caution">
    <text evidence="3">The sequence shown here is derived from an EMBL/GenBank/DDBJ whole genome shotgun (WGS) entry which is preliminary data.</text>
</comment>
<dbReference type="InterPro" id="IPR035901">
    <property type="entry name" value="GIY-YIG_endonuc_sf"/>
</dbReference>
<comment type="similarity">
    <text evidence="1">Belongs to the UPF0213 family.</text>
</comment>